<evidence type="ECO:0000313" key="2">
    <source>
        <dbReference type="Proteomes" id="UP000576082"/>
    </source>
</evidence>
<reference evidence="1 2" key="1">
    <citation type="submission" date="2020-04" db="EMBL/GenBank/DDBJ databases">
        <title>Flammeovirga sp. SR4, a novel species isolated from seawater.</title>
        <authorList>
            <person name="Wang X."/>
        </authorList>
    </citation>
    <scope>NUCLEOTIDE SEQUENCE [LARGE SCALE GENOMIC DNA]</scope>
    <source>
        <strain evidence="1 2">ATCC 23126</strain>
    </source>
</reference>
<dbReference type="Proteomes" id="UP000576082">
    <property type="component" value="Unassembled WGS sequence"/>
</dbReference>
<dbReference type="EMBL" id="JABANE010000067">
    <property type="protein sequence ID" value="NME70555.1"/>
    <property type="molecule type" value="Genomic_DNA"/>
</dbReference>
<proteinExistence type="predicted"/>
<sequence length="137" mass="16149">MSKLKVLNRKVAIQLRPILSKYIITLQEEYKANDIYQKFNNEVFKEKSINISAVQKKLTVEIEKKSGDHDAVELNIPLKDHNELYLALHDVLKEFKYQFLNTDFEDASNIDKINEFKDFYRKLKHILDDNFGNVEGV</sequence>
<gene>
    <name evidence="1" type="ORF">HHU12_21445</name>
</gene>
<comment type="caution">
    <text evidence="1">The sequence shown here is derived from an EMBL/GenBank/DDBJ whole genome shotgun (WGS) entry which is preliminary data.</text>
</comment>
<evidence type="ECO:0000313" key="1">
    <source>
        <dbReference type="EMBL" id="NME70555.1"/>
    </source>
</evidence>
<dbReference type="RefSeq" id="WP_169658788.1">
    <property type="nucleotide sequence ID" value="NZ_JABANE010000067.1"/>
</dbReference>
<accession>A0A7X9XBB5</accession>
<name>A0A7X9XBB5_9BACT</name>
<protein>
    <submittedName>
        <fullName evidence="1">Uncharacterized protein</fullName>
    </submittedName>
</protein>
<dbReference type="AlphaFoldDB" id="A0A7X9XBB5"/>
<keyword evidence="2" id="KW-1185">Reference proteome</keyword>
<organism evidence="1 2">
    <name type="scientific">Flammeovirga aprica JL-4</name>
    <dbReference type="NCBI Taxonomy" id="694437"/>
    <lineage>
        <taxon>Bacteria</taxon>
        <taxon>Pseudomonadati</taxon>
        <taxon>Bacteroidota</taxon>
        <taxon>Cytophagia</taxon>
        <taxon>Cytophagales</taxon>
        <taxon>Flammeovirgaceae</taxon>
        <taxon>Flammeovirga</taxon>
    </lineage>
</organism>